<evidence type="ECO:0000256" key="1">
    <source>
        <dbReference type="SAM" id="Phobius"/>
    </source>
</evidence>
<feature type="chain" id="PRO_5010864377" description="L-type lectin-like domain-containing protein" evidence="2">
    <location>
        <begin position="17"/>
        <end position="281"/>
    </location>
</feature>
<proteinExistence type="predicted"/>
<name>A0A1X0QE71_9MICR</name>
<evidence type="ECO:0008006" key="5">
    <source>
        <dbReference type="Google" id="ProtNLM"/>
    </source>
</evidence>
<gene>
    <name evidence="3" type="ORF">HERIO_112</name>
</gene>
<dbReference type="Proteomes" id="UP000192356">
    <property type="component" value="Unassembled WGS sequence"/>
</dbReference>
<evidence type="ECO:0000256" key="2">
    <source>
        <dbReference type="SAM" id="SignalP"/>
    </source>
</evidence>
<keyword evidence="1" id="KW-1133">Transmembrane helix</keyword>
<dbReference type="EMBL" id="LVKB01000003">
    <property type="protein sequence ID" value="ORD98013.1"/>
    <property type="molecule type" value="Genomic_DNA"/>
</dbReference>
<keyword evidence="1" id="KW-0472">Membrane</keyword>
<reference evidence="3 4" key="1">
    <citation type="journal article" date="2017" name="Environ. Microbiol.">
        <title>Decay of the glycolytic pathway and adaptation to intranuclear parasitism within Enterocytozoonidae microsporidia.</title>
        <authorList>
            <person name="Wiredu Boakye D."/>
            <person name="Jaroenlak P."/>
            <person name="Prachumwat A."/>
            <person name="Williams T.A."/>
            <person name="Bateman K.S."/>
            <person name="Itsathitphaisarn O."/>
            <person name="Sritunyalucksana K."/>
            <person name="Paszkiewicz K.H."/>
            <person name="Moore K.A."/>
            <person name="Stentiford G.D."/>
            <person name="Williams B.A."/>
        </authorList>
    </citation>
    <scope>NUCLEOTIDE SEQUENCE [LARGE SCALE GENOMIC DNA]</scope>
    <source>
        <strain evidence="3 4">GB1</strain>
    </source>
</reference>
<evidence type="ECO:0000313" key="4">
    <source>
        <dbReference type="Proteomes" id="UP000192356"/>
    </source>
</evidence>
<protein>
    <recommendedName>
        <fullName evidence="5">L-type lectin-like domain-containing protein</fullName>
    </recommendedName>
</protein>
<comment type="caution">
    <text evidence="3">The sequence shown here is derived from an EMBL/GenBank/DDBJ whole genome shotgun (WGS) entry which is preliminary data.</text>
</comment>
<dbReference type="AlphaFoldDB" id="A0A1X0QE71"/>
<organism evidence="3 4">
    <name type="scientific">Hepatospora eriocheir</name>
    <dbReference type="NCBI Taxonomy" id="1081669"/>
    <lineage>
        <taxon>Eukaryota</taxon>
        <taxon>Fungi</taxon>
        <taxon>Fungi incertae sedis</taxon>
        <taxon>Microsporidia</taxon>
        <taxon>Hepatosporidae</taxon>
        <taxon>Hepatospora</taxon>
    </lineage>
</organism>
<evidence type="ECO:0000313" key="3">
    <source>
        <dbReference type="EMBL" id="ORD98013.1"/>
    </source>
</evidence>
<dbReference type="OrthoDB" id="2194191at2759"/>
<dbReference type="VEuPathDB" id="MicrosporidiaDB:A0H76_542"/>
<feature type="transmembrane region" description="Helical" evidence="1">
    <location>
        <begin position="252"/>
        <end position="270"/>
    </location>
</feature>
<keyword evidence="1" id="KW-0812">Transmembrane</keyword>
<accession>A0A1X0QE71</accession>
<keyword evidence="2" id="KW-0732">Signal</keyword>
<feature type="signal peptide" evidence="2">
    <location>
        <begin position="1"/>
        <end position="16"/>
    </location>
</feature>
<sequence>MQRLIVSFLNLISATARTNKAQKQPVRRNEFVSRVNLSQFYIIQENGVLKNYELGGEYVAVTGIRPSFIQLGYQSPNSKGFITLKEPIRRKKFRFYIDFLSPKEDKGGVHEIIFGSKLNEELFTSENNNPIGFKLLLNDNDKTIQYVDSKGNKGQKILLKDVQFVDIYRIIVSYEYPNTKISYLSFYDSKVSNTTVDIYQGTFELLPDSYLSVIGSSGSGGNPLKLYNIVGYPVEVVKKKYVPLANEKKNDYLLMIIGGISIVLVLYYLYRMKNKEKKLIQ</sequence>
<keyword evidence="4" id="KW-1185">Reference proteome</keyword>
<dbReference type="VEuPathDB" id="MicrosporidiaDB:HERIO_112"/>